<dbReference type="Proteomes" id="UP001204621">
    <property type="component" value="Unassembled WGS sequence"/>
</dbReference>
<evidence type="ECO:0000256" key="13">
    <source>
        <dbReference type="RuleBase" id="RU003357"/>
    </source>
</evidence>
<dbReference type="PROSITE" id="PS52016">
    <property type="entry name" value="TONB_DEPENDENT_REC_3"/>
    <property type="match status" value="1"/>
</dbReference>
<dbReference type="InterPro" id="IPR039426">
    <property type="entry name" value="TonB-dep_rcpt-like"/>
</dbReference>
<feature type="chain" id="PRO_5045602763" evidence="14">
    <location>
        <begin position="29"/>
        <end position="739"/>
    </location>
</feature>
<evidence type="ECO:0000256" key="6">
    <source>
        <dbReference type="ARBA" id="ARBA00022729"/>
    </source>
</evidence>
<dbReference type="CDD" id="cd01347">
    <property type="entry name" value="ligand_gated_channel"/>
    <property type="match status" value="1"/>
</dbReference>
<keyword evidence="18" id="KW-1185">Reference proteome</keyword>
<evidence type="ECO:0000256" key="8">
    <source>
        <dbReference type="ARBA" id="ARBA00023136"/>
    </source>
</evidence>
<evidence type="ECO:0000256" key="14">
    <source>
        <dbReference type="SAM" id="SignalP"/>
    </source>
</evidence>
<dbReference type="Pfam" id="PF07715">
    <property type="entry name" value="Plug"/>
    <property type="match status" value="1"/>
</dbReference>
<proteinExistence type="inferred from homology"/>
<keyword evidence="6 14" id="KW-0732">Signal</keyword>
<evidence type="ECO:0000259" key="15">
    <source>
        <dbReference type="Pfam" id="PF00593"/>
    </source>
</evidence>
<protein>
    <submittedName>
        <fullName evidence="17">TonB-dependent receptor</fullName>
    </submittedName>
</protein>
<dbReference type="Gene3D" id="2.40.170.20">
    <property type="entry name" value="TonB-dependent receptor, beta-barrel domain"/>
    <property type="match status" value="1"/>
</dbReference>
<evidence type="ECO:0000256" key="4">
    <source>
        <dbReference type="ARBA" id="ARBA00022452"/>
    </source>
</evidence>
<gene>
    <name evidence="17" type="ORF">NX778_14795</name>
</gene>
<name>A0ABT2CZD2_9BURK</name>
<evidence type="ECO:0000256" key="12">
    <source>
        <dbReference type="PROSITE-ProRule" id="PRU10144"/>
    </source>
</evidence>
<feature type="domain" description="TonB-dependent receptor plug" evidence="16">
    <location>
        <begin position="49"/>
        <end position="158"/>
    </location>
</feature>
<dbReference type="InterPro" id="IPR037066">
    <property type="entry name" value="Plug_dom_sf"/>
</dbReference>
<dbReference type="RefSeq" id="WP_258812517.1">
    <property type="nucleotide sequence ID" value="NZ_JANUGU010000004.1"/>
</dbReference>
<keyword evidence="5 11" id="KW-0812">Transmembrane</keyword>
<comment type="similarity">
    <text evidence="2 11 13">Belongs to the TonB-dependent receptor family.</text>
</comment>
<keyword evidence="7 13" id="KW-0798">TonB box</keyword>
<evidence type="ECO:0000259" key="16">
    <source>
        <dbReference type="Pfam" id="PF07715"/>
    </source>
</evidence>
<dbReference type="EMBL" id="JANUGU010000004">
    <property type="protein sequence ID" value="MCS0659336.1"/>
    <property type="molecule type" value="Genomic_DNA"/>
</dbReference>
<keyword evidence="3 11" id="KW-0813">Transport</keyword>
<keyword evidence="8 11" id="KW-0472">Membrane</keyword>
<dbReference type="SUPFAM" id="SSF56935">
    <property type="entry name" value="Porins"/>
    <property type="match status" value="1"/>
</dbReference>
<comment type="caution">
    <text evidence="17">The sequence shown here is derived from an EMBL/GenBank/DDBJ whole genome shotgun (WGS) entry which is preliminary data.</text>
</comment>
<dbReference type="Gene3D" id="2.170.130.10">
    <property type="entry name" value="TonB-dependent receptor, plug domain"/>
    <property type="match status" value="1"/>
</dbReference>
<feature type="signal peptide" evidence="14">
    <location>
        <begin position="1"/>
        <end position="28"/>
    </location>
</feature>
<dbReference type="PROSITE" id="PS01156">
    <property type="entry name" value="TONB_DEPENDENT_REC_2"/>
    <property type="match status" value="1"/>
</dbReference>
<keyword evidence="9 17" id="KW-0675">Receptor</keyword>
<organism evidence="17 18">
    <name type="scientific">Massilia terrae</name>
    <dbReference type="NCBI Taxonomy" id="1811224"/>
    <lineage>
        <taxon>Bacteria</taxon>
        <taxon>Pseudomonadati</taxon>
        <taxon>Pseudomonadota</taxon>
        <taxon>Betaproteobacteria</taxon>
        <taxon>Burkholderiales</taxon>
        <taxon>Oxalobacteraceae</taxon>
        <taxon>Telluria group</taxon>
        <taxon>Massilia</taxon>
    </lineage>
</organism>
<evidence type="ECO:0000256" key="7">
    <source>
        <dbReference type="ARBA" id="ARBA00023077"/>
    </source>
</evidence>
<evidence type="ECO:0000256" key="9">
    <source>
        <dbReference type="ARBA" id="ARBA00023170"/>
    </source>
</evidence>
<dbReference type="InterPro" id="IPR000531">
    <property type="entry name" value="Beta-barrel_TonB"/>
</dbReference>
<dbReference type="InterPro" id="IPR010917">
    <property type="entry name" value="TonB_rcpt_CS"/>
</dbReference>
<dbReference type="InterPro" id="IPR012910">
    <property type="entry name" value="Plug_dom"/>
</dbReference>
<evidence type="ECO:0000256" key="5">
    <source>
        <dbReference type="ARBA" id="ARBA00022692"/>
    </source>
</evidence>
<keyword evidence="10 11" id="KW-0998">Cell outer membrane</keyword>
<dbReference type="InterPro" id="IPR036942">
    <property type="entry name" value="Beta-barrel_TonB_sf"/>
</dbReference>
<evidence type="ECO:0000256" key="3">
    <source>
        <dbReference type="ARBA" id="ARBA00022448"/>
    </source>
</evidence>
<dbReference type="Pfam" id="PF00593">
    <property type="entry name" value="TonB_dep_Rec_b-barrel"/>
    <property type="match status" value="1"/>
</dbReference>
<reference evidence="17 18" key="1">
    <citation type="submission" date="2022-08" db="EMBL/GenBank/DDBJ databases">
        <title>Reclassification of Massilia species as members of the genera Telluria, Duganella, Pseudoduganella, Mokoshia gen. nov. and Zemynaea gen. nov. using orthogonal and non-orthogonal genome-based approaches.</title>
        <authorList>
            <person name="Bowman J.P."/>
        </authorList>
    </citation>
    <scope>NUCLEOTIDE SEQUENCE [LARGE SCALE GENOMIC DNA]</scope>
    <source>
        <strain evidence="17 18">JCM 31606</strain>
    </source>
</reference>
<evidence type="ECO:0000256" key="1">
    <source>
        <dbReference type="ARBA" id="ARBA00004571"/>
    </source>
</evidence>
<evidence type="ECO:0000256" key="10">
    <source>
        <dbReference type="ARBA" id="ARBA00023237"/>
    </source>
</evidence>
<dbReference type="PANTHER" id="PTHR30069">
    <property type="entry name" value="TONB-DEPENDENT OUTER MEMBRANE RECEPTOR"/>
    <property type="match status" value="1"/>
</dbReference>
<feature type="short sequence motif" description="TonB C-terminal box" evidence="12">
    <location>
        <begin position="722"/>
        <end position="739"/>
    </location>
</feature>
<evidence type="ECO:0000256" key="11">
    <source>
        <dbReference type="PROSITE-ProRule" id="PRU01360"/>
    </source>
</evidence>
<dbReference type="PANTHER" id="PTHR30069:SF29">
    <property type="entry name" value="HEMOGLOBIN AND HEMOGLOBIN-HAPTOGLOBIN-BINDING PROTEIN 1-RELATED"/>
    <property type="match status" value="1"/>
</dbReference>
<evidence type="ECO:0000313" key="18">
    <source>
        <dbReference type="Proteomes" id="UP001204621"/>
    </source>
</evidence>
<accession>A0ABT2CZD2</accession>
<feature type="domain" description="TonB-dependent receptor-like beta-barrel" evidence="15">
    <location>
        <begin position="236"/>
        <end position="705"/>
    </location>
</feature>
<keyword evidence="4 11" id="KW-1134">Transmembrane beta strand</keyword>
<comment type="subcellular location">
    <subcellularLocation>
        <location evidence="1 11">Cell outer membrane</location>
        <topology evidence="1 11">Multi-pass membrane protein</topology>
    </subcellularLocation>
</comment>
<evidence type="ECO:0000313" key="17">
    <source>
        <dbReference type="EMBL" id="MCS0659336.1"/>
    </source>
</evidence>
<evidence type="ECO:0000256" key="2">
    <source>
        <dbReference type="ARBA" id="ARBA00009810"/>
    </source>
</evidence>
<sequence>MNKISNTSTAFRLLPLAAAMLANAPAHADTPNDTTPTVVISASRSETQLQQMPLHTTVVSREDIELSPAQTVDQLLRDVPGMNFTAAPAALSDPTGQQTRMRGLGNAKVLVLLDGVPIHDPFFLTTQWFKVPLSSIERIEIVRGGSSSLWGNMAVAGVVNIVTRRARSNAGELSASGGSDGTARLTVSKSFAVSDMLGLSLFADASHTDGYQATPDAFLYRFPQKRPTAADNRNLQLKADLTLSPTLKGYVRAGYHIQDQQIGYRFGRNLQKSPDFAAQLEQTLPNRDRVQASAWAQYVRFDKLNGNSCYYQGGSNCLTSTSAALTPDKVNANVVQFFSQQGALRYRERGLSLLYSAHTGSPVYALQGGIDIRRLSATDGEWFYSTPVSPAAPQGRFDSSTAGTGVQTFTGLFAQAKYLPIEPLDITFSARVDHYDISNRSNTRTLASGAQTGGALPDASRTAFDPSMSARYSVNDSWSLRAAAYKAFRAPGFNNLTRTFGTGTSTTIANPDLKPEDLRGWEAGTDWRRGGLTAGLTWFMYNIRNMIATYTASGPNAPAQVQAICGGAGLPGCGGSAKYYTNDQNGRSFGVEAVASWRVSEQLAFDAWYARTDSVLTHHGAVVTDPLHVQLVGVPRNTALLSATWKPDRKLRAYLEARYTGAMLLDTTSNNATTRFGQGSVTVVNASIDYALNARSNLFLSASNLGGRQYGESAYAVGQPYNQVLSAPRTINAGVRTRF</sequence>